<dbReference type="GO" id="GO:0007420">
    <property type="term" value="P:brain development"/>
    <property type="evidence" value="ECO:0007669"/>
    <property type="project" value="TreeGrafter"/>
</dbReference>
<dbReference type="GO" id="GO:0014069">
    <property type="term" value="C:postsynaptic density"/>
    <property type="evidence" value="ECO:0007669"/>
    <property type="project" value="TreeGrafter"/>
</dbReference>
<keyword evidence="3" id="KW-0256">Endoplasmic reticulum</keyword>
<feature type="domain" description="Reticulon" evidence="7">
    <location>
        <begin position="1"/>
        <end position="97"/>
    </location>
</feature>
<dbReference type="AlphaFoldDB" id="A0A8D0H537"/>
<reference evidence="8" key="2">
    <citation type="submission" date="2025-09" db="UniProtKB">
        <authorList>
            <consortium name="Ensembl"/>
        </authorList>
    </citation>
    <scope>IDENTIFICATION</scope>
</reference>
<dbReference type="PANTHER" id="PTHR45799:SF3">
    <property type="entry name" value="RETICULON-2"/>
    <property type="match status" value="1"/>
</dbReference>
<dbReference type="Proteomes" id="UP000694392">
    <property type="component" value="Unplaced"/>
</dbReference>
<dbReference type="GO" id="GO:0043005">
    <property type="term" value="C:neuron projection"/>
    <property type="evidence" value="ECO:0007669"/>
    <property type="project" value="TreeGrafter"/>
</dbReference>
<comment type="subcellular location">
    <subcellularLocation>
        <location evidence="1">Endoplasmic reticulum membrane</location>
        <topology evidence="1">Multi-pass membrane protein</topology>
    </subcellularLocation>
</comment>
<evidence type="ECO:0000256" key="2">
    <source>
        <dbReference type="ARBA" id="ARBA00022692"/>
    </source>
</evidence>
<sequence length="104" mass="11676">MVTLLCLSHFSIISVVSYLSLAALCLTISLRVYKKALQAVHRGEGENPFQAHLDADLGLSKEQLEHYTERVVFYCTSGAQNLRRLFLVEDLVDSIKVRHPCTPS</sequence>
<keyword evidence="4 6" id="KW-1133">Transmembrane helix</keyword>
<evidence type="ECO:0000256" key="6">
    <source>
        <dbReference type="RuleBase" id="RU210713"/>
    </source>
</evidence>
<dbReference type="InterPro" id="IPR046964">
    <property type="entry name" value="RTN1-4"/>
</dbReference>
<dbReference type="PANTHER" id="PTHR45799">
    <property type="entry name" value="RETICULON-LIKE PROTEIN"/>
    <property type="match status" value="1"/>
</dbReference>
<dbReference type="GeneTree" id="ENSGT00940000160599"/>
<proteinExistence type="predicted"/>
<dbReference type="Gene3D" id="1.20.5.2480">
    <property type="match status" value="1"/>
</dbReference>
<evidence type="ECO:0000256" key="4">
    <source>
        <dbReference type="ARBA" id="ARBA00022989"/>
    </source>
</evidence>
<reference evidence="8" key="1">
    <citation type="submission" date="2025-08" db="UniProtKB">
        <authorList>
            <consortium name="Ensembl"/>
        </authorList>
    </citation>
    <scope>IDENTIFICATION</scope>
</reference>
<dbReference type="InterPro" id="IPR003388">
    <property type="entry name" value="Reticulon"/>
</dbReference>
<dbReference type="PROSITE" id="PS50845">
    <property type="entry name" value="RETICULON"/>
    <property type="match status" value="1"/>
</dbReference>
<organism evidence="8 9">
    <name type="scientific">Sphenodon punctatus</name>
    <name type="common">Tuatara</name>
    <name type="synonym">Hatteria punctata</name>
    <dbReference type="NCBI Taxonomy" id="8508"/>
    <lineage>
        <taxon>Eukaryota</taxon>
        <taxon>Metazoa</taxon>
        <taxon>Chordata</taxon>
        <taxon>Craniata</taxon>
        <taxon>Vertebrata</taxon>
        <taxon>Euteleostomi</taxon>
        <taxon>Lepidosauria</taxon>
        <taxon>Sphenodontia</taxon>
        <taxon>Sphenodontidae</taxon>
        <taxon>Sphenodon</taxon>
    </lineage>
</organism>
<keyword evidence="9" id="KW-1185">Reference proteome</keyword>
<accession>A0A8D0H537</accession>
<keyword evidence="5 6" id="KW-0472">Membrane</keyword>
<comment type="caution">
    <text evidence="6">Lacks conserved residue(s) required for the propagation of feature annotation.</text>
</comment>
<evidence type="ECO:0000313" key="9">
    <source>
        <dbReference type="Proteomes" id="UP000694392"/>
    </source>
</evidence>
<evidence type="ECO:0000313" key="8">
    <source>
        <dbReference type="Ensembl" id="ENSSPUP00000014466.1"/>
    </source>
</evidence>
<dbReference type="GO" id="GO:0030182">
    <property type="term" value="P:neuron differentiation"/>
    <property type="evidence" value="ECO:0007669"/>
    <property type="project" value="TreeGrafter"/>
</dbReference>
<evidence type="ECO:0000256" key="5">
    <source>
        <dbReference type="ARBA" id="ARBA00023136"/>
    </source>
</evidence>
<dbReference type="Ensembl" id="ENSSPUT00000015436.1">
    <property type="protein sequence ID" value="ENSSPUP00000014466.1"/>
    <property type="gene ID" value="ENSSPUG00000011163.1"/>
</dbReference>
<evidence type="ECO:0000256" key="1">
    <source>
        <dbReference type="ARBA" id="ARBA00004477"/>
    </source>
</evidence>
<dbReference type="GO" id="GO:0071787">
    <property type="term" value="P:endoplasmic reticulum tubular network formation"/>
    <property type="evidence" value="ECO:0007669"/>
    <property type="project" value="TreeGrafter"/>
</dbReference>
<keyword evidence="2 6" id="KW-0812">Transmembrane</keyword>
<evidence type="ECO:0000256" key="3">
    <source>
        <dbReference type="ARBA" id="ARBA00022824"/>
    </source>
</evidence>
<dbReference type="Pfam" id="PF02453">
    <property type="entry name" value="Reticulon"/>
    <property type="match status" value="1"/>
</dbReference>
<evidence type="ECO:0000259" key="7">
    <source>
        <dbReference type="PROSITE" id="PS50845"/>
    </source>
</evidence>
<feature type="transmembrane region" description="Helical" evidence="6">
    <location>
        <begin position="12"/>
        <end position="33"/>
    </location>
</feature>
<name>A0A8D0H537_SPHPU</name>
<dbReference type="GO" id="GO:0005789">
    <property type="term" value="C:endoplasmic reticulum membrane"/>
    <property type="evidence" value="ECO:0007669"/>
    <property type="project" value="UniProtKB-SubCell"/>
</dbReference>
<protein>
    <recommendedName>
        <fullName evidence="6">Reticulon</fullName>
    </recommendedName>
</protein>